<feature type="compositionally biased region" description="Polar residues" evidence="1">
    <location>
        <begin position="128"/>
        <end position="144"/>
    </location>
</feature>
<name>A0AA88KTL2_ARTSF</name>
<protein>
    <recommendedName>
        <fullName evidence="2">Reverse transcriptase domain-containing protein</fullName>
    </recommendedName>
</protein>
<evidence type="ECO:0000256" key="1">
    <source>
        <dbReference type="SAM" id="MobiDB-lite"/>
    </source>
</evidence>
<dbReference type="PANTHER" id="PTHR37557">
    <property type="entry name" value="115 KDA PROTEIN IN TYPE-1 RETROTRANSPOSABLE ELEMENT R1DM-LIKE PROTEIN-RELATED-RELATED"/>
    <property type="match status" value="1"/>
</dbReference>
<organism evidence="3 4">
    <name type="scientific">Artemia franciscana</name>
    <name type="common">Brine shrimp</name>
    <name type="synonym">Artemia sanfranciscana</name>
    <dbReference type="NCBI Taxonomy" id="6661"/>
    <lineage>
        <taxon>Eukaryota</taxon>
        <taxon>Metazoa</taxon>
        <taxon>Ecdysozoa</taxon>
        <taxon>Arthropoda</taxon>
        <taxon>Crustacea</taxon>
        <taxon>Branchiopoda</taxon>
        <taxon>Anostraca</taxon>
        <taxon>Artemiidae</taxon>
        <taxon>Artemia</taxon>
    </lineage>
</organism>
<sequence>MGSRLKWGSRNNLSIPVSRTWVDEECHLFAEEEARLILSYDGKPLSGPKINTHLKTVFPKRTIDAYKVRRRNADHHLLVAQAIERLSSSPSPQSSLPVRQPPLTRTIEFDTPFDQPSCSAVGDYRPPAQNQQKLSRSKISSVTPLPTPKTDIPAKTKPEPSRHPIHENRRTTRSLARHQCNSPRIESHSAELSTIVEIPEINNDDESQTVEIHTIVEIPARNNGDDPNVQLTLMPHISSSFTHNSPDLHPNLTTLTNNEALDAKLHSLVNICLANKPSEGTTIINEILEEYFYKPTKPKGVSRFEGPMRLDGHQSRKAKRAYRRQQYARIQRLWKKNPSTAADGILDLTKKPGPLTRGVKQGDPLNPFLFNLVVDEALRAIPHGVGFTIKETLIPAIAYADDLVIVSSTKVGLQKSADTIVNVLKRRGLDINSSKSISVGIEACPKSKKTKFSTAPFVSVDSIPVKTLRADQDVSYLGVDIAPYGMKNPSTHNDLNLLLAKIKKAPLTPHQRLLCLKQFIIPRFTHQLTLSPFSAGSLAALDKSVRSSVRAFLDLPHDVPNAYLHARVCDGGLGVRELRLSIPRIRASRIARSIQKVSCFEPPHPFLPVCKTDEMDRHRNYLRELLNVGETYAMSKAHYDKYHFNQLYKSIDGAALKGLGYFPLSQNWVDKPPADLESRRYIRMVHHRINAIPTRSRTARGQGLPRTSRAGCLIPETANHVSMGCIRTHLNRVKRHDRIRDIAAKWLDNEGFRVIREPSFTTLTPGTKRAMGRWRPDILAIKGKDGVIFDAQVRAEGYDLDRLHDEKLDNYRLAPGLIDTIKEIHDLETVKCEAITFARRGQKSPKCYKALGVYFNPVSLGFYPESSYTKM</sequence>
<dbReference type="GO" id="GO:0071897">
    <property type="term" value="P:DNA biosynthetic process"/>
    <property type="evidence" value="ECO:0007669"/>
    <property type="project" value="UniProtKB-ARBA"/>
</dbReference>
<feature type="domain" description="Reverse transcriptase" evidence="2">
    <location>
        <begin position="166"/>
        <end position="481"/>
    </location>
</feature>
<feature type="compositionally biased region" description="Basic and acidic residues" evidence="1">
    <location>
        <begin position="152"/>
        <end position="170"/>
    </location>
</feature>
<dbReference type="AlphaFoldDB" id="A0AA88KTL2"/>
<dbReference type="PANTHER" id="PTHR37557:SF4">
    <property type="entry name" value="CCHC-TYPE DOMAIN-CONTAINING PROTEIN"/>
    <property type="match status" value="1"/>
</dbReference>
<comment type="caution">
    <text evidence="3">The sequence shown here is derived from an EMBL/GenBank/DDBJ whole genome shotgun (WGS) entry which is preliminary data.</text>
</comment>
<evidence type="ECO:0000259" key="2">
    <source>
        <dbReference type="PROSITE" id="PS50878"/>
    </source>
</evidence>
<dbReference type="Proteomes" id="UP001187531">
    <property type="component" value="Unassembled WGS sequence"/>
</dbReference>
<evidence type="ECO:0000313" key="3">
    <source>
        <dbReference type="EMBL" id="KAK2701624.1"/>
    </source>
</evidence>
<accession>A0AA88KTL2</accession>
<dbReference type="EMBL" id="JAVRJZ010002914">
    <property type="protein sequence ID" value="KAK2701624.1"/>
    <property type="molecule type" value="Genomic_DNA"/>
</dbReference>
<dbReference type="PROSITE" id="PS50878">
    <property type="entry name" value="RT_POL"/>
    <property type="match status" value="1"/>
</dbReference>
<dbReference type="SUPFAM" id="SSF56672">
    <property type="entry name" value="DNA/RNA polymerases"/>
    <property type="match status" value="1"/>
</dbReference>
<dbReference type="InterPro" id="IPR000477">
    <property type="entry name" value="RT_dom"/>
</dbReference>
<feature type="region of interest" description="Disordered" evidence="1">
    <location>
        <begin position="114"/>
        <end position="177"/>
    </location>
</feature>
<reference evidence="3" key="1">
    <citation type="submission" date="2023-07" db="EMBL/GenBank/DDBJ databases">
        <title>Chromosome-level genome assembly of Artemia franciscana.</title>
        <authorList>
            <person name="Jo E."/>
        </authorList>
    </citation>
    <scope>NUCLEOTIDE SEQUENCE</scope>
    <source>
        <tissue evidence="3">Whole body</tissue>
    </source>
</reference>
<evidence type="ECO:0000313" key="4">
    <source>
        <dbReference type="Proteomes" id="UP001187531"/>
    </source>
</evidence>
<gene>
    <name evidence="3" type="ORF">QYM36_019741</name>
</gene>
<keyword evidence="4" id="KW-1185">Reference proteome</keyword>
<dbReference type="InterPro" id="IPR043502">
    <property type="entry name" value="DNA/RNA_pol_sf"/>
</dbReference>
<proteinExistence type="predicted"/>
<dbReference type="Pfam" id="PF00078">
    <property type="entry name" value="RVT_1"/>
    <property type="match status" value="1"/>
</dbReference>